<evidence type="ECO:0000259" key="1">
    <source>
        <dbReference type="Pfam" id="PF07791"/>
    </source>
</evidence>
<dbReference type="AlphaFoldDB" id="A0A220MAV4"/>
<feature type="domain" description="Immunity MXAN-0049 protein" evidence="1">
    <location>
        <begin position="46"/>
        <end position="164"/>
    </location>
</feature>
<reference evidence="2 3" key="1">
    <citation type="submission" date="2016-11" db="EMBL/GenBank/DDBJ databases">
        <authorList>
            <person name="Jaros S."/>
            <person name="Januszkiewicz K."/>
            <person name="Wedrychowicz H."/>
        </authorList>
    </citation>
    <scope>NUCLEOTIDE SEQUENCE [LARGE SCALE GENOMIC DNA]</scope>
    <source>
        <strain evidence="2 3">NF2</strain>
    </source>
</reference>
<protein>
    <recommendedName>
        <fullName evidence="1">Immunity MXAN-0049 protein domain-containing protein</fullName>
    </recommendedName>
</protein>
<evidence type="ECO:0000313" key="2">
    <source>
        <dbReference type="EMBL" id="ASJ52132.1"/>
    </source>
</evidence>
<dbReference type="Proteomes" id="UP000197781">
    <property type="component" value="Chromosome"/>
</dbReference>
<proteinExistence type="predicted"/>
<gene>
    <name evidence="2" type="ORF">BP422_00340</name>
</gene>
<name>A0A220MAV4_9BACL</name>
<dbReference type="EMBL" id="CP018145">
    <property type="protein sequence ID" value="ASJ52132.1"/>
    <property type="molecule type" value="Genomic_DNA"/>
</dbReference>
<dbReference type="Pfam" id="PF07791">
    <property type="entry name" value="Imm11"/>
    <property type="match status" value="1"/>
</dbReference>
<dbReference type="KEGG" id="bfm:BP422_00340"/>
<dbReference type="RefSeq" id="WP_088906068.1">
    <property type="nucleotide sequence ID" value="NZ_CP018145.1"/>
</dbReference>
<accession>A0A220MAV4</accession>
<evidence type="ECO:0000313" key="3">
    <source>
        <dbReference type="Proteomes" id="UP000197781"/>
    </source>
</evidence>
<dbReference type="InterPro" id="IPR012433">
    <property type="entry name" value="Imm11"/>
</dbReference>
<organism evidence="2 3">
    <name type="scientific">Brevibacillus formosus</name>
    <dbReference type="NCBI Taxonomy" id="54913"/>
    <lineage>
        <taxon>Bacteria</taxon>
        <taxon>Bacillati</taxon>
        <taxon>Bacillota</taxon>
        <taxon>Bacilli</taxon>
        <taxon>Bacillales</taxon>
        <taxon>Paenibacillaceae</taxon>
        <taxon>Brevibacillus</taxon>
    </lineage>
</organism>
<sequence length="166" mass="19492">MRDYYQLMDDNRIAQKVKPQGLRKEDSFAQLPPVSILDVAEHSFNEYTDWLEKPVPMMSRQMKSIIEKYNPRIQWKCVHLIDKRSGSQNVYWVMQIPTLDCLSQDSEFYLNGTVKRLVLDHEKVKAHHFFAIEGILEPYIVVSLDAAESLLRRSYTGFVLQKVEQV</sequence>